<keyword evidence="4" id="KW-0406">Ion transport</keyword>
<dbReference type="GO" id="GO:0012505">
    <property type="term" value="C:endomembrane system"/>
    <property type="evidence" value="ECO:0007669"/>
    <property type="project" value="TreeGrafter"/>
</dbReference>
<sequence length="328" mass="35932">MALFTTFITTPFLTAVYKPARRSAPYKHRTIERPAGAADTELRILACFHGSRRIPSLITLIESSRGTRRRGLTVYAMHLMELSERSSAISTVHRARLNGLPFSSHGRRASAAPDDHVVVAFEAYRQLSRVSVRPMTAISDLRTIHDDIIASAQQKRVAIIVLPFHKVQRLDGSFECLGAAHRLLNLRILCHSPCSVAVLVDRGLEGAGQVSSSDFSLTVAILFFGGPDDREDLAYGARMAEHPGIAVTLFRFFSVSAGKEDLSDTASVEHFRSKTATMESAKFVEMVVGEQAEVVAAIKSVGSFNLFLVGRRAATAALAERTCSKLRY</sequence>
<name>A0A2I0A7I6_9ASPA</name>
<dbReference type="EMBL" id="KZ452013">
    <property type="protein sequence ID" value="PKA51511.1"/>
    <property type="molecule type" value="Genomic_DNA"/>
</dbReference>
<feature type="domain" description="Cation/H(+) antiporter central" evidence="5">
    <location>
        <begin position="69"/>
        <end position="212"/>
    </location>
</feature>
<dbReference type="InterPro" id="IPR057291">
    <property type="entry name" value="CHX17_2nd"/>
</dbReference>
<dbReference type="PANTHER" id="PTHR32468">
    <property type="entry name" value="CATION/H + ANTIPORTER"/>
    <property type="match status" value="1"/>
</dbReference>
<evidence type="ECO:0000259" key="6">
    <source>
        <dbReference type="Pfam" id="PF23259"/>
    </source>
</evidence>
<dbReference type="InterPro" id="IPR057290">
    <property type="entry name" value="CHX17_C"/>
</dbReference>
<dbReference type="GO" id="GO:0006813">
    <property type="term" value="P:potassium ion transport"/>
    <property type="evidence" value="ECO:0007669"/>
    <property type="project" value="UniProtKB-KW"/>
</dbReference>
<dbReference type="Pfam" id="PF23256">
    <property type="entry name" value="CHX17_2nd"/>
    <property type="match status" value="1"/>
</dbReference>
<evidence type="ECO:0000256" key="2">
    <source>
        <dbReference type="ARBA" id="ARBA00022538"/>
    </source>
</evidence>
<evidence type="ECO:0000256" key="1">
    <source>
        <dbReference type="ARBA" id="ARBA00022448"/>
    </source>
</evidence>
<keyword evidence="8" id="KW-1185">Reference proteome</keyword>
<accession>A0A2I0A7I6</accession>
<dbReference type="GO" id="GO:0006885">
    <property type="term" value="P:regulation of pH"/>
    <property type="evidence" value="ECO:0007669"/>
    <property type="project" value="TreeGrafter"/>
</dbReference>
<reference evidence="7 8" key="1">
    <citation type="journal article" date="2017" name="Nature">
        <title>The Apostasia genome and the evolution of orchids.</title>
        <authorList>
            <person name="Zhang G.Q."/>
            <person name="Liu K.W."/>
            <person name="Li Z."/>
            <person name="Lohaus R."/>
            <person name="Hsiao Y.Y."/>
            <person name="Niu S.C."/>
            <person name="Wang J.Y."/>
            <person name="Lin Y.C."/>
            <person name="Xu Q."/>
            <person name="Chen L.J."/>
            <person name="Yoshida K."/>
            <person name="Fujiwara S."/>
            <person name="Wang Z.W."/>
            <person name="Zhang Y.Q."/>
            <person name="Mitsuda N."/>
            <person name="Wang M."/>
            <person name="Liu G.H."/>
            <person name="Pecoraro L."/>
            <person name="Huang H.X."/>
            <person name="Xiao X.J."/>
            <person name="Lin M."/>
            <person name="Wu X.Y."/>
            <person name="Wu W.L."/>
            <person name="Chen Y.Y."/>
            <person name="Chang S.B."/>
            <person name="Sakamoto S."/>
            <person name="Ohme-Takagi M."/>
            <person name="Yagi M."/>
            <person name="Zeng S.J."/>
            <person name="Shen C.Y."/>
            <person name="Yeh C.M."/>
            <person name="Luo Y.B."/>
            <person name="Tsai W.C."/>
            <person name="Van de Peer Y."/>
            <person name="Liu Z.J."/>
        </authorList>
    </citation>
    <scope>NUCLEOTIDE SEQUENCE [LARGE SCALE GENOMIC DNA]</scope>
    <source>
        <strain evidence="8">cv. Shenzhen</strain>
        <tissue evidence="7">Stem</tissue>
    </source>
</reference>
<keyword evidence="1" id="KW-0813">Transport</keyword>
<gene>
    <name evidence="7" type="primary">CHX19</name>
    <name evidence="7" type="ORF">AXF42_Ash002878</name>
</gene>
<keyword evidence="2" id="KW-0633">Potassium transport</keyword>
<protein>
    <submittedName>
        <fullName evidence="7">Cation/H(+) antiporter 19</fullName>
    </submittedName>
</protein>
<proteinExistence type="predicted"/>
<evidence type="ECO:0000256" key="4">
    <source>
        <dbReference type="ARBA" id="ARBA00023065"/>
    </source>
</evidence>
<evidence type="ECO:0000313" key="7">
    <source>
        <dbReference type="EMBL" id="PKA51511.1"/>
    </source>
</evidence>
<dbReference type="AlphaFoldDB" id="A0A2I0A7I6"/>
<dbReference type="GO" id="GO:0098662">
    <property type="term" value="P:inorganic cation transmembrane transport"/>
    <property type="evidence" value="ECO:0007669"/>
    <property type="project" value="TreeGrafter"/>
</dbReference>
<dbReference type="PANTHER" id="PTHR32468:SF81">
    <property type="entry name" value="CATION_H(+) ANTIPORTER 19"/>
    <property type="match status" value="1"/>
</dbReference>
<dbReference type="Pfam" id="PF23259">
    <property type="entry name" value="CHX17_C"/>
    <property type="match status" value="1"/>
</dbReference>
<organism evidence="7 8">
    <name type="scientific">Apostasia shenzhenica</name>
    <dbReference type="NCBI Taxonomy" id="1088818"/>
    <lineage>
        <taxon>Eukaryota</taxon>
        <taxon>Viridiplantae</taxon>
        <taxon>Streptophyta</taxon>
        <taxon>Embryophyta</taxon>
        <taxon>Tracheophyta</taxon>
        <taxon>Spermatophyta</taxon>
        <taxon>Magnoliopsida</taxon>
        <taxon>Liliopsida</taxon>
        <taxon>Asparagales</taxon>
        <taxon>Orchidaceae</taxon>
        <taxon>Apostasioideae</taxon>
        <taxon>Apostasia</taxon>
    </lineage>
</organism>
<evidence type="ECO:0000256" key="3">
    <source>
        <dbReference type="ARBA" id="ARBA00022958"/>
    </source>
</evidence>
<evidence type="ECO:0000259" key="5">
    <source>
        <dbReference type="Pfam" id="PF23256"/>
    </source>
</evidence>
<dbReference type="InterPro" id="IPR050794">
    <property type="entry name" value="CPA2_transporter"/>
</dbReference>
<keyword evidence="3" id="KW-0630">Potassium</keyword>
<evidence type="ECO:0000313" key="8">
    <source>
        <dbReference type="Proteomes" id="UP000236161"/>
    </source>
</evidence>
<dbReference type="OrthoDB" id="1701512at2759"/>
<dbReference type="Proteomes" id="UP000236161">
    <property type="component" value="Unassembled WGS sequence"/>
</dbReference>
<feature type="domain" description="Cation/H(+) antiporter C-terminal" evidence="6">
    <location>
        <begin position="216"/>
        <end position="314"/>
    </location>
</feature>